<evidence type="ECO:0000313" key="8">
    <source>
        <dbReference type="EMBL" id="SFF55434.1"/>
    </source>
</evidence>
<dbReference type="AlphaFoldDB" id="A0A1I2JLH7"/>
<keyword evidence="9" id="KW-1185">Reference proteome</keyword>
<gene>
    <name evidence="8" type="ORF">SAMN04488120_10894</name>
</gene>
<feature type="domain" description="FlgD Tudor-like" evidence="7">
    <location>
        <begin position="82"/>
        <end position="216"/>
    </location>
</feature>
<proteinExistence type="inferred from homology"/>
<evidence type="ECO:0000256" key="1">
    <source>
        <dbReference type="ARBA" id="ARBA00010577"/>
    </source>
</evidence>
<evidence type="ECO:0000259" key="6">
    <source>
        <dbReference type="Pfam" id="PF13860"/>
    </source>
</evidence>
<keyword evidence="8" id="KW-0969">Cilium</keyword>
<evidence type="ECO:0000259" key="7">
    <source>
        <dbReference type="Pfam" id="PF13861"/>
    </source>
</evidence>
<name>A0A1I2JLH7_9GAMM</name>
<comment type="similarity">
    <text evidence="1 5">Belongs to the FlgD family.</text>
</comment>
<comment type="function">
    <text evidence="4 5">Required for flagellar hook formation. May act as a scaffolding protein.</text>
</comment>
<dbReference type="Pfam" id="PF13861">
    <property type="entry name" value="FLgD_tudor"/>
    <property type="match status" value="1"/>
</dbReference>
<dbReference type="GO" id="GO:0044781">
    <property type="term" value="P:bacterial-type flagellum organization"/>
    <property type="evidence" value="ECO:0007669"/>
    <property type="project" value="UniProtKB-UniRule"/>
</dbReference>
<evidence type="ECO:0000313" key="9">
    <source>
        <dbReference type="Proteomes" id="UP000199771"/>
    </source>
</evidence>
<dbReference type="Gene3D" id="2.60.40.4070">
    <property type="match status" value="1"/>
</dbReference>
<organism evidence="8 9">
    <name type="scientific">Fontimonas thermophila</name>
    <dbReference type="NCBI Taxonomy" id="1076937"/>
    <lineage>
        <taxon>Bacteria</taxon>
        <taxon>Pseudomonadati</taxon>
        <taxon>Pseudomonadota</taxon>
        <taxon>Gammaproteobacteria</taxon>
        <taxon>Nevskiales</taxon>
        <taxon>Nevskiaceae</taxon>
        <taxon>Fontimonas</taxon>
    </lineage>
</organism>
<dbReference type="Pfam" id="PF13860">
    <property type="entry name" value="FlgD_ig"/>
    <property type="match status" value="1"/>
</dbReference>
<dbReference type="RefSeq" id="WP_091534141.1">
    <property type="nucleotide sequence ID" value="NZ_FOOC01000008.1"/>
</dbReference>
<keyword evidence="3 5" id="KW-1005">Bacterial flagellum biogenesis</keyword>
<protein>
    <recommendedName>
        <fullName evidence="2 5">Basal-body rod modification protein FlgD</fullName>
    </recommendedName>
</protein>
<evidence type="ECO:0000256" key="3">
    <source>
        <dbReference type="ARBA" id="ARBA00022795"/>
    </source>
</evidence>
<dbReference type="Proteomes" id="UP000199771">
    <property type="component" value="Unassembled WGS sequence"/>
</dbReference>
<dbReference type="Pfam" id="PF03963">
    <property type="entry name" value="FlgD"/>
    <property type="match status" value="1"/>
</dbReference>
<dbReference type="InterPro" id="IPR025965">
    <property type="entry name" value="FlgD/Vpr_Ig-like"/>
</dbReference>
<reference evidence="8 9" key="1">
    <citation type="submission" date="2016-10" db="EMBL/GenBank/DDBJ databases">
        <authorList>
            <person name="de Groot N.N."/>
        </authorList>
    </citation>
    <scope>NUCLEOTIDE SEQUENCE [LARGE SCALE GENOMIC DNA]</scope>
    <source>
        <strain evidence="8 9">DSM 23609</strain>
    </source>
</reference>
<dbReference type="OrthoDB" id="9785233at2"/>
<dbReference type="InterPro" id="IPR005648">
    <property type="entry name" value="FlgD"/>
</dbReference>
<feature type="domain" description="FlgD/Vpr Ig-like" evidence="6">
    <location>
        <begin position="118"/>
        <end position="171"/>
    </location>
</feature>
<evidence type="ECO:0000256" key="2">
    <source>
        <dbReference type="ARBA" id="ARBA00016013"/>
    </source>
</evidence>
<accession>A0A1I2JLH7</accession>
<keyword evidence="8" id="KW-0282">Flagellum</keyword>
<keyword evidence="8" id="KW-0966">Cell projection</keyword>
<dbReference type="STRING" id="1076937.SAMN04488120_10894"/>
<sequence>MPAIDTTYADLGLALAQPAASKKTIGQDEFLLLMTTQLKNQDPFKPMENGEFLGQLAQFSTVAGISEMQTSLQALATALSSSQMLQGASLVGRSVLVPSTTGYLPADGALDGAAYVPASGHVVVDIVDAAGAVVRTLDLGTQPSGWARFSWDGTRVSGERLDAGRYTLQARLVQGATQQSLSTSAVGRVQSVATSDQHGLVLELLGLAPVALADVQQIL</sequence>
<dbReference type="Gene3D" id="2.30.30.910">
    <property type="match status" value="1"/>
</dbReference>
<dbReference type="InterPro" id="IPR025963">
    <property type="entry name" value="FLgD_Tudor"/>
</dbReference>
<evidence type="ECO:0000256" key="5">
    <source>
        <dbReference type="RuleBase" id="RU362076"/>
    </source>
</evidence>
<evidence type="ECO:0000256" key="4">
    <source>
        <dbReference type="ARBA" id="ARBA00024746"/>
    </source>
</evidence>
<dbReference type="EMBL" id="FOOC01000008">
    <property type="protein sequence ID" value="SFF55434.1"/>
    <property type="molecule type" value="Genomic_DNA"/>
</dbReference>